<dbReference type="PANTHER" id="PTHR47966">
    <property type="entry name" value="BETA-SITE APP-CLEAVING ENZYME, ISOFORM A-RELATED"/>
    <property type="match status" value="1"/>
</dbReference>
<proteinExistence type="inferred from homology"/>
<feature type="compositionally biased region" description="Polar residues" evidence="2">
    <location>
        <begin position="54"/>
        <end position="68"/>
    </location>
</feature>
<reference evidence="4" key="2">
    <citation type="submission" date="2024-02" db="EMBL/GenBank/DDBJ databases">
        <title>Comparative genomics of Cryptococcus and Kwoniella reveals pathogenesis evolution and contrasting modes of karyotype evolution via chromosome fusion or intercentromeric recombination.</title>
        <authorList>
            <person name="Coelho M.A."/>
            <person name="David-Palma M."/>
            <person name="Shea T."/>
            <person name="Bowers K."/>
            <person name="McGinley-Smith S."/>
            <person name="Mohammad A.W."/>
            <person name="Gnirke A."/>
            <person name="Yurkov A.M."/>
            <person name="Nowrousian M."/>
            <person name="Sun S."/>
            <person name="Cuomo C.A."/>
            <person name="Heitman J."/>
        </authorList>
    </citation>
    <scope>NUCLEOTIDE SEQUENCE</scope>
    <source>
        <strain evidence="4">CBS 10117</strain>
    </source>
</reference>
<keyword evidence="5" id="KW-1185">Reference proteome</keyword>
<dbReference type="InterPro" id="IPR033121">
    <property type="entry name" value="PEPTIDASE_A1"/>
</dbReference>
<feature type="domain" description="Peptidase A1" evidence="3">
    <location>
        <begin position="174"/>
        <end position="484"/>
    </location>
</feature>
<evidence type="ECO:0000256" key="2">
    <source>
        <dbReference type="SAM" id="MobiDB-lite"/>
    </source>
</evidence>
<dbReference type="RefSeq" id="XP_065825620.1">
    <property type="nucleotide sequence ID" value="XM_065969548.1"/>
</dbReference>
<organism evidence="4 5">
    <name type="scientific">Kwoniella dejecticola CBS 10117</name>
    <dbReference type="NCBI Taxonomy" id="1296121"/>
    <lineage>
        <taxon>Eukaryota</taxon>
        <taxon>Fungi</taxon>
        <taxon>Dikarya</taxon>
        <taxon>Basidiomycota</taxon>
        <taxon>Agaricomycotina</taxon>
        <taxon>Tremellomycetes</taxon>
        <taxon>Tremellales</taxon>
        <taxon>Cryptococcaceae</taxon>
        <taxon>Kwoniella</taxon>
    </lineage>
</organism>
<evidence type="ECO:0000259" key="3">
    <source>
        <dbReference type="PROSITE" id="PS51767"/>
    </source>
</evidence>
<feature type="region of interest" description="Disordered" evidence="2">
    <location>
        <begin position="116"/>
        <end position="164"/>
    </location>
</feature>
<dbReference type="CDD" id="cd05471">
    <property type="entry name" value="pepsin_like"/>
    <property type="match status" value="1"/>
</dbReference>
<dbReference type="GeneID" id="28970436"/>
<dbReference type="GO" id="GO:0006508">
    <property type="term" value="P:proteolysis"/>
    <property type="evidence" value="ECO:0007669"/>
    <property type="project" value="InterPro"/>
</dbReference>
<dbReference type="InterPro" id="IPR001461">
    <property type="entry name" value="Aspartic_peptidase_A1"/>
</dbReference>
<gene>
    <name evidence="4" type="ORF">I303_107332</name>
</gene>
<dbReference type="Gene3D" id="2.40.70.10">
    <property type="entry name" value="Acid Proteases"/>
    <property type="match status" value="2"/>
</dbReference>
<comment type="similarity">
    <text evidence="1">Belongs to the peptidase A1 family.</text>
</comment>
<dbReference type="KEGG" id="kdj:28970436"/>
<dbReference type="InterPro" id="IPR034164">
    <property type="entry name" value="Pepsin-like_dom"/>
</dbReference>
<evidence type="ECO:0000313" key="5">
    <source>
        <dbReference type="Proteomes" id="UP000078595"/>
    </source>
</evidence>
<accession>A0AAJ8KVW5</accession>
<feature type="compositionally biased region" description="Basic and acidic residues" evidence="2">
    <location>
        <begin position="1"/>
        <end position="13"/>
    </location>
</feature>
<dbReference type="Pfam" id="PF00026">
    <property type="entry name" value="Asp"/>
    <property type="match status" value="1"/>
</dbReference>
<protein>
    <recommendedName>
        <fullName evidence="3">Peptidase A1 domain-containing protein</fullName>
    </recommendedName>
</protein>
<dbReference type="AlphaFoldDB" id="A0AAJ8KVW5"/>
<dbReference type="SUPFAM" id="SSF50630">
    <property type="entry name" value="Acid proteases"/>
    <property type="match status" value="1"/>
</dbReference>
<dbReference type="Proteomes" id="UP000078595">
    <property type="component" value="Chromosome 9"/>
</dbReference>
<dbReference type="PROSITE" id="PS51767">
    <property type="entry name" value="PEPTIDASE_A1"/>
    <property type="match status" value="1"/>
</dbReference>
<dbReference type="InterPro" id="IPR021109">
    <property type="entry name" value="Peptidase_aspartic_dom_sf"/>
</dbReference>
<sequence>MTKHDPNLGRHPDVAGAKRSAGFSDTARMVERAINLKMTPHTASRNLDRRQEEPTYSTTSSNNPYAFPEQQDSALSAVLNPTESPSTSSSASAVQTSIAADGNSWSTTFSWTDSWSDSSSTGYSQPSNQALVEETTSSMTSSGSNSPTPSATTSGNNPITTLDAEDTSKMGTIYTIDVMVNGVALSVHVDTGSSQFWAAHDRCQECKQNGMTTINTYLPESCGQDASTTTIYYAMGWVKGCHVNTSITLGEDTLQNYPVLAVFEAGGGVEKLGEYYSGLIGLGTEGSDDDGVPTVVTALYQQGAIQQPIVGFYLPRAGDNQESEITFGDPATSEHADESKMVNLARQGGDSGHYIVRMDSFVIGSTTVAQAADCYLDTGSSGIAVPQGSLAQVFQSAFELNSTDPNKPVPCSAPASNTGVWITFGGQGFEIPYRDLVFQNDDGTCTPLISSYSGAVSDIWLFGDAFLHNVYHSVNVETGEVEMFGLKNSPA</sequence>
<dbReference type="PANTHER" id="PTHR47966:SF75">
    <property type="entry name" value="ENDOPEPTIDASE (CTSD), PUTATIVE (AFU_ORTHOLOGUE AFUA_4G07040)-RELATED"/>
    <property type="match status" value="1"/>
</dbReference>
<dbReference type="GO" id="GO:0004190">
    <property type="term" value="F:aspartic-type endopeptidase activity"/>
    <property type="evidence" value="ECO:0007669"/>
    <property type="project" value="InterPro"/>
</dbReference>
<evidence type="ECO:0000256" key="1">
    <source>
        <dbReference type="ARBA" id="ARBA00007447"/>
    </source>
</evidence>
<feature type="compositionally biased region" description="Low complexity" evidence="2">
    <location>
        <begin position="135"/>
        <end position="158"/>
    </location>
</feature>
<name>A0AAJ8KVW5_9TREE</name>
<evidence type="ECO:0000313" key="4">
    <source>
        <dbReference type="EMBL" id="WWC64721.1"/>
    </source>
</evidence>
<feature type="region of interest" description="Disordered" evidence="2">
    <location>
        <begin position="1"/>
        <end position="68"/>
    </location>
</feature>
<reference evidence="4" key="1">
    <citation type="submission" date="2013-07" db="EMBL/GenBank/DDBJ databases">
        <authorList>
            <consortium name="The Broad Institute Genome Sequencing Platform"/>
            <person name="Cuomo C."/>
            <person name="Litvintseva A."/>
            <person name="Chen Y."/>
            <person name="Heitman J."/>
            <person name="Sun S."/>
            <person name="Springer D."/>
            <person name="Dromer F."/>
            <person name="Young S.K."/>
            <person name="Zeng Q."/>
            <person name="Gargeya S."/>
            <person name="Fitzgerald M."/>
            <person name="Abouelleil A."/>
            <person name="Alvarado L."/>
            <person name="Berlin A.M."/>
            <person name="Chapman S.B."/>
            <person name="Dewar J."/>
            <person name="Goldberg J."/>
            <person name="Griggs A."/>
            <person name="Gujja S."/>
            <person name="Hansen M."/>
            <person name="Howarth C."/>
            <person name="Imamovic A."/>
            <person name="Larimer J."/>
            <person name="McCowan C."/>
            <person name="Murphy C."/>
            <person name="Pearson M."/>
            <person name="Priest M."/>
            <person name="Roberts A."/>
            <person name="Saif S."/>
            <person name="Shea T."/>
            <person name="Sykes S."/>
            <person name="Wortman J."/>
            <person name="Nusbaum C."/>
            <person name="Birren B."/>
        </authorList>
    </citation>
    <scope>NUCLEOTIDE SEQUENCE</scope>
    <source>
        <strain evidence="4">CBS 10117</strain>
    </source>
</reference>
<dbReference type="EMBL" id="CP144538">
    <property type="protein sequence ID" value="WWC64721.1"/>
    <property type="molecule type" value="Genomic_DNA"/>
</dbReference>